<dbReference type="PROSITE" id="PS00636">
    <property type="entry name" value="DNAJ_1"/>
    <property type="match status" value="1"/>
</dbReference>
<feature type="binding site" evidence="11">
    <location>
        <position position="201"/>
    </location>
    <ligand>
        <name>Zn(2+)</name>
        <dbReference type="ChEBI" id="CHEBI:29105"/>
        <label>1</label>
    </ligand>
</feature>
<evidence type="ECO:0000256" key="7">
    <source>
        <dbReference type="ARBA" id="ARBA00023016"/>
    </source>
</evidence>
<evidence type="ECO:0000256" key="12">
    <source>
        <dbReference type="PROSITE-ProRule" id="PRU00546"/>
    </source>
</evidence>
<dbReference type="FunFam" id="1.10.287.110:FF:000031">
    <property type="entry name" value="Molecular chaperone DnaJ"/>
    <property type="match status" value="1"/>
</dbReference>
<dbReference type="InterPro" id="IPR036410">
    <property type="entry name" value="HSP_DnaJ_Cys-rich_dom_sf"/>
</dbReference>
<evidence type="ECO:0000313" key="15">
    <source>
        <dbReference type="EMBL" id="HDX31518.1"/>
    </source>
</evidence>
<dbReference type="Gene3D" id="1.10.287.110">
    <property type="entry name" value="DnaJ domain"/>
    <property type="match status" value="1"/>
</dbReference>
<dbReference type="GO" id="GO:0009408">
    <property type="term" value="P:response to heat"/>
    <property type="evidence" value="ECO:0007669"/>
    <property type="project" value="InterPro"/>
</dbReference>
<evidence type="ECO:0000256" key="2">
    <source>
        <dbReference type="ARBA" id="ARBA00022705"/>
    </source>
</evidence>
<keyword evidence="7 11" id="KW-0346">Stress response</keyword>
<dbReference type="SUPFAM" id="SSF46565">
    <property type="entry name" value="Chaperone J-domain"/>
    <property type="match status" value="1"/>
</dbReference>
<dbReference type="Gene3D" id="2.60.260.20">
    <property type="entry name" value="Urease metallochaperone UreE, N-terminal domain"/>
    <property type="match status" value="2"/>
</dbReference>
<keyword evidence="5 11" id="KW-0863">Zinc-finger</keyword>
<comment type="subcellular location">
    <subcellularLocation>
        <location evidence="11">Cytoplasm</location>
    </subcellularLocation>
</comment>
<keyword evidence="2 11" id="KW-0235">DNA replication</keyword>
<evidence type="ECO:0000259" key="14">
    <source>
        <dbReference type="PROSITE" id="PS51188"/>
    </source>
</evidence>
<evidence type="ECO:0000256" key="1">
    <source>
        <dbReference type="ARBA" id="ARBA00022490"/>
    </source>
</evidence>
<dbReference type="InterPro" id="IPR012724">
    <property type="entry name" value="DnaJ"/>
</dbReference>
<comment type="caution">
    <text evidence="15">The sequence shown here is derived from an EMBL/GenBank/DDBJ whole genome shotgun (WGS) entry which is preliminary data.</text>
</comment>
<dbReference type="SUPFAM" id="SSF57938">
    <property type="entry name" value="DnaJ/Hsp40 cysteine-rich domain"/>
    <property type="match status" value="1"/>
</dbReference>
<gene>
    <name evidence="11 15" type="primary">dnaJ</name>
    <name evidence="15" type="ORF">ENQ20_08480</name>
</gene>
<dbReference type="PRINTS" id="PR00625">
    <property type="entry name" value="JDOMAIN"/>
</dbReference>
<dbReference type="GO" id="GO:0006260">
    <property type="term" value="P:DNA replication"/>
    <property type="evidence" value="ECO:0007669"/>
    <property type="project" value="UniProtKB-KW"/>
</dbReference>
<keyword evidence="6 11" id="KW-0862">Zinc</keyword>
<dbReference type="PANTHER" id="PTHR43096">
    <property type="entry name" value="DNAJ HOMOLOG 1, MITOCHONDRIAL-RELATED"/>
    <property type="match status" value="1"/>
</dbReference>
<dbReference type="InterPro" id="IPR002939">
    <property type="entry name" value="DnaJ_C"/>
</dbReference>
<feature type="binding site" evidence="11">
    <location>
        <position position="146"/>
    </location>
    <ligand>
        <name>Zn(2+)</name>
        <dbReference type="ChEBI" id="CHEBI:29105"/>
        <label>1</label>
    </ligand>
</feature>
<dbReference type="InterPro" id="IPR008971">
    <property type="entry name" value="HSP40/DnaJ_pept-bd"/>
</dbReference>
<evidence type="ECO:0000256" key="8">
    <source>
        <dbReference type="ARBA" id="ARBA00023186"/>
    </source>
</evidence>
<dbReference type="PROSITE" id="PS51188">
    <property type="entry name" value="ZF_CR"/>
    <property type="match status" value="1"/>
</dbReference>
<feature type="zinc finger region" description="CR-type" evidence="12">
    <location>
        <begin position="130"/>
        <end position="213"/>
    </location>
</feature>
<comment type="cofactor">
    <cofactor evidence="11">
        <name>Zn(2+)</name>
        <dbReference type="ChEBI" id="CHEBI:29105"/>
    </cofactor>
    <text evidence="11">Binds 2 Zn(2+) ions per monomer.</text>
</comment>
<keyword evidence="3 11" id="KW-0479">Metal-binding</keyword>
<feature type="binding site" evidence="11">
    <location>
        <position position="187"/>
    </location>
    <ligand>
        <name>Zn(2+)</name>
        <dbReference type="ChEBI" id="CHEBI:29105"/>
        <label>2</label>
    </ligand>
</feature>
<evidence type="ECO:0000256" key="4">
    <source>
        <dbReference type="ARBA" id="ARBA00022737"/>
    </source>
</evidence>
<comment type="subunit">
    <text evidence="11">Homodimer.</text>
</comment>
<dbReference type="SMART" id="SM00271">
    <property type="entry name" value="DnaJ"/>
    <property type="match status" value="1"/>
</dbReference>
<dbReference type="GO" id="GO:0051082">
    <property type="term" value="F:unfolded protein binding"/>
    <property type="evidence" value="ECO:0007669"/>
    <property type="project" value="UniProtKB-UniRule"/>
</dbReference>
<proteinExistence type="inferred from homology"/>
<evidence type="ECO:0000256" key="6">
    <source>
        <dbReference type="ARBA" id="ARBA00022833"/>
    </source>
</evidence>
<dbReference type="InterPro" id="IPR001305">
    <property type="entry name" value="HSP_DnaJ_Cys-rich_dom"/>
</dbReference>
<reference evidence="15" key="1">
    <citation type="journal article" date="2020" name="mSystems">
        <title>Genome- and Community-Level Interaction Insights into Carbon Utilization and Element Cycling Functions of Hydrothermarchaeota in Hydrothermal Sediment.</title>
        <authorList>
            <person name="Zhou Z."/>
            <person name="Liu Y."/>
            <person name="Xu W."/>
            <person name="Pan J."/>
            <person name="Luo Z.H."/>
            <person name="Li M."/>
        </authorList>
    </citation>
    <scope>NUCLEOTIDE SEQUENCE [LARGE SCALE GENOMIC DNA]</scope>
    <source>
        <strain evidence="15">SpSt-289</strain>
    </source>
</reference>
<dbReference type="PANTHER" id="PTHR43096:SF48">
    <property type="entry name" value="CHAPERONE PROTEIN DNAJ"/>
    <property type="match status" value="1"/>
</dbReference>
<dbReference type="Pfam" id="PF00684">
    <property type="entry name" value="DnaJ_CXXCXGXG"/>
    <property type="match status" value="1"/>
</dbReference>
<dbReference type="Gene3D" id="2.10.230.10">
    <property type="entry name" value="Heat shock protein DnaJ, cysteine-rich domain"/>
    <property type="match status" value="1"/>
</dbReference>
<dbReference type="FunFam" id="2.10.230.10:FF:000002">
    <property type="entry name" value="Molecular chaperone DnaJ"/>
    <property type="match status" value="1"/>
</dbReference>
<evidence type="ECO:0000256" key="5">
    <source>
        <dbReference type="ARBA" id="ARBA00022771"/>
    </source>
</evidence>
<feature type="binding site" evidence="11">
    <location>
        <position position="143"/>
    </location>
    <ligand>
        <name>Zn(2+)</name>
        <dbReference type="ChEBI" id="CHEBI:29105"/>
        <label>1</label>
    </ligand>
</feature>
<keyword evidence="8 11" id="KW-0143">Chaperone</keyword>
<sequence length="373" mass="41229">MDRRDYYEVLGVPRNATKDQIKRAFRKLAQQYHPDVNKSEDAEARFKEINEAYQVLSDDEKRALYDRFGHAGLQGAASPGYDDMAGFGDLGSIFEELFGFGRSQSRRQQPRRGADLRVDIRLKFEEAIFGTEREIEIPRMETCDRCHGTGAEPPTSPVVCAMCNGSGEVKRRQQSPLFGTIVTASTCPNCNGSGEVIPSPCQKCQGRKVIRVTRKINVKIPAGVDDGMRIRLAGEGESGQLGGPPGNLYVVVSVEPHKFFVRNGSDILLELPINVAQAALGATVKIPTLEGGYDTLEIPPGTQTGAQFRKRGLGAPHLQRNGRGDMLITVRVEIPTKLTAEQKELFRQLARTFGDETHREESKGFFDRLFGAD</sequence>
<dbReference type="EMBL" id="DSMG01000084">
    <property type="protein sequence ID" value="HDX31518.1"/>
    <property type="molecule type" value="Genomic_DNA"/>
</dbReference>
<dbReference type="PROSITE" id="PS50076">
    <property type="entry name" value="DNAJ_2"/>
    <property type="match status" value="1"/>
</dbReference>
<dbReference type="GO" id="GO:0005524">
    <property type="term" value="F:ATP binding"/>
    <property type="evidence" value="ECO:0007669"/>
    <property type="project" value="InterPro"/>
</dbReference>
<dbReference type="NCBIfam" id="TIGR02349">
    <property type="entry name" value="DnaJ_bact"/>
    <property type="match status" value="1"/>
</dbReference>
<dbReference type="CDD" id="cd10747">
    <property type="entry name" value="DnaJ_C"/>
    <property type="match status" value="1"/>
</dbReference>
<comment type="caution">
    <text evidence="11">Lacks conserved residue(s) required for the propagation of feature annotation.</text>
</comment>
<organism evidence="15">
    <name type="scientific">Caldilinea aerophila</name>
    <dbReference type="NCBI Taxonomy" id="133453"/>
    <lineage>
        <taxon>Bacteria</taxon>
        <taxon>Bacillati</taxon>
        <taxon>Chloroflexota</taxon>
        <taxon>Caldilineae</taxon>
        <taxon>Caldilineales</taxon>
        <taxon>Caldilineaceae</taxon>
        <taxon>Caldilinea</taxon>
    </lineage>
</organism>
<dbReference type="Pfam" id="PF01556">
    <property type="entry name" value="DnaJ_C"/>
    <property type="match status" value="1"/>
</dbReference>
<keyword evidence="4 11" id="KW-0677">Repeat</keyword>
<comment type="similarity">
    <text evidence="9 11">Belongs to the DnaJ family.</text>
</comment>
<protein>
    <recommendedName>
        <fullName evidence="10 11">Chaperone protein DnaJ</fullName>
    </recommendedName>
</protein>
<feature type="domain" description="CR-type" evidence="14">
    <location>
        <begin position="130"/>
        <end position="213"/>
    </location>
</feature>
<dbReference type="GO" id="GO:0031072">
    <property type="term" value="F:heat shock protein binding"/>
    <property type="evidence" value="ECO:0007669"/>
    <property type="project" value="InterPro"/>
</dbReference>
<dbReference type="FunFam" id="2.60.260.20:FF:000005">
    <property type="entry name" value="Chaperone protein dnaJ 1, mitochondrial"/>
    <property type="match status" value="1"/>
</dbReference>
<evidence type="ECO:0000256" key="9">
    <source>
        <dbReference type="ARBA" id="ARBA00061004"/>
    </source>
</evidence>
<comment type="domain">
    <text evidence="11">The J domain is necessary and sufficient to stimulate DnaK ATPase activity. Zinc center 1 plays an important role in the autonomous, DnaK-independent chaperone activity of DnaJ. Zinc center 2 is essential for interaction with DnaK and for DnaJ activity.</text>
</comment>
<feature type="binding site" evidence="11">
    <location>
        <position position="160"/>
    </location>
    <ligand>
        <name>Zn(2+)</name>
        <dbReference type="ChEBI" id="CHEBI:29105"/>
        <label>2</label>
    </ligand>
</feature>
<evidence type="ECO:0000256" key="10">
    <source>
        <dbReference type="ARBA" id="ARBA00067609"/>
    </source>
</evidence>
<dbReference type="NCBIfam" id="NF008035">
    <property type="entry name" value="PRK10767.1"/>
    <property type="match status" value="1"/>
</dbReference>
<dbReference type="HAMAP" id="MF_01152">
    <property type="entry name" value="DnaJ"/>
    <property type="match status" value="1"/>
</dbReference>
<feature type="binding site" evidence="11">
    <location>
        <position position="204"/>
    </location>
    <ligand>
        <name>Zn(2+)</name>
        <dbReference type="ChEBI" id="CHEBI:29105"/>
        <label>1</label>
    </ligand>
</feature>
<dbReference type="InterPro" id="IPR001623">
    <property type="entry name" value="DnaJ_domain"/>
</dbReference>
<dbReference type="CDD" id="cd10719">
    <property type="entry name" value="DnaJ_zf"/>
    <property type="match status" value="1"/>
</dbReference>
<dbReference type="InterPro" id="IPR018253">
    <property type="entry name" value="DnaJ_domain_CS"/>
</dbReference>
<dbReference type="AlphaFoldDB" id="A0A7C1FNY7"/>
<dbReference type="InterPro" id="IPR036869">
    <property type="entry name" value="J_dom_sf"/>
</dbReference>
<feature type="binding site" evidence="11">
    <location>
        <position position="163"/>
    </location>
    <ligand>
        <name>Zn(2+)</name>
        <dbReference type="ChEBI" id="CHEBI:29105"/>
        <label>2</label>
    </ligand>
</feature>
<evidence type="ECO:0000256" key="11">
    <source>
        <dbReference type="HAMAP-Rule" id="MF_01152"/>
    </source>
</evidence>
<accession>A0A7C1FNY7</accession>
<dbReference type="GO" id="GO:0042026">
    <property type="term" value="P:protein refolding"/>
    <property type="evidence" value="ECO:0007669"/>
    <property type="project" value="TreeGrafter"/>
</dbReference>
<dbReference type="SUPFAM" id="SSF49493">
    <property type="entry name" value="HSP40/DnaJ peptide-binding domain"/>
    <property type="match status" value="2"/>
</dbReference>
<dbReference type="GO" id="GO:0008270">
    <property type="term" value="F:zinc ion binding"/>
    <property type="evidence" value="ECO:0007669"/>
    <property type="project" value="UniProtKB-UniRule"/>
</dbReference>
<dbReference type="GO" id="GO:0005737">
    <property type="term" value="C:cytoplasm"/>
    <property type="evidence" value="ECO:0007669"/>
    <property type="project" value="UniProtKB-SubCell"/>
</dbReference>
<evidence type="ECO:0000259" key="13">
    <source>
        <dbReference type="PROSITE" id="PS50076"/>
    </source>
</evidence>
<feature type="domain" description="J" evidence="13">
    <location>
        <begin position="5"/>
        <end position="69"/>
    </location>
</feature>
<feature type="binding site" evidence="11">
    <location>
        <position position="190"/>
    </location>
    <ligand>
        <name>Zn(2+)</name>
        <dbReference type="ChEBI" id="CHEBI:29105"/>
        <label>2</label>
    </ligand>
</feature>
<comment type="function">
    <text evidence="11">Participates actively in the response to hyperosmotic and heat shock by preventing the aggregation of stress-denatured proteins and by disaggregating proteins, also in an autonomous, DnaK-independent fashion. Unfolded proteins bind initially to DnaJ; upon interaction with the DnaJ-bound protein, DnaK hydrolyzes its bound ATP, resulting in the formation of a stable complex. GrpE releases ADP from DnaK; ATP binding to DnaK triggers the release of the substrate protein, thus completing the reaction cycle. Several rounds of ATP-dependent interactions between DnaJ, DnaK and GrpE are required for fully efficient folding. Also involved, together with DnaK and GrpE, in the DNA replication of plasmids through activation of initiation proteins.</text>
</comment>
<dbReference type="CDD" id="cd06257">
    <property type="entry name" value="DnaJ"/>
    <property type="match status" value="1"/>
</dbReference>
<name>A0A7C1FNY7_9CHLR</name>
<dbReference type="Pfam" id="PF00226">
    <property type="entry name" value="DnaJ"/>
    <property type="match status" value="1"/>
</dbReference>
<keyword evidence="1 11" id="KW-0963">Cytoplasm</keyword>
<evidence type="ECO:0000256" key="3">
    <source>
        <dbReference type="ARBA" id="ARBA00022723"/>
    </source>
</evidence>